<evidence type="ECO:0000256" key="2">
    <source>
        <dbReference type="ARBA" id="ARBA00022490"/>
    </source>
</evidence>
<keyword evidence="6" id="KW-1185">Reference proteome</keyword>
<dbReference type="HAMAP" id="MF_02200">
    <property type="entry name" value="NapD"/>
    <property type="match status" value="1"/>
</dbReference>
<dbReference type="GO" id="GO:0005048">
    <property type="term" value="F:signal sequence binding"/>
    <property type="evidence" value="ECO:0007669"/>
    <property type="project" value="UniProtKB-UniRule"/>
</dbReference>
<dbReference type="RefSeq" id="WP_068497139.1">
    <property type="nucleotide sequence ID" value="NZ_LWQU01000043.1"/>
</dbReference>
<keyword evidence="2 4" id="KW-0963">Cytoplasm</keyword>
<comment type="function">
    <text evidence="4">Chaperone for NapA, the catalytic subunit of the periplasmic nitrate reductase. It binds directly and specifically to the twin-arginine signal peptide of NapA, preventing premature interaction with the Tat translocase and premature export.</text>
</comment>
<proteinExistence type="inferred from homology"/>
<dbReference type="STRING" id="1437059.A6A05_06640"/>
<keyword evidence="3 4" id="KW-0143">Chaperone</keyword>
<dbReference type="Pfam" id="PF03927">
    <property type="entry name" value="NapD"/>
    <property type="match status" value="1"/>
</dbReference>
<evidence type="ECO:0000256" key="4">
    <source>
        <dbReference type="HAMAP-Rule" id="MF_02200"/>
    </source>
</evidence>
<reference evidence="5 6" key="1">
    <citation type="submission" date="2016-04" db="EMBL/GenBank/DDBJ databases">
        <title>Draft genome sequence of freshwater magnetotactic bacteria Magnetospirillum marisnigri SP-1 and Magnetospirillum moscoviense BB-1.</title>
        <authorList>
            <person name="Koziaeva V."/>
            <person name="Dziuba M.V."/>
            <person name="Ivanov T.M."/>
            <person name="Kuznetsov B."/>
            <person name="Grouzdev D.S."/>
        </authorList>
    </citation>
    <scope>NUCLEOTIDE SEQUENCE [LARGE SCALE GENOMIC DNA]</scope>
    <source>
        <strain evidence="5 6">BB-1</strain>
    </source>
</reference>
<dbReference type="PANTHER" id="PTHR38603">
    <property type="entry name" value="CHAPERONE NAPD"/>
    <property type="match status" value="1"/>
</dbReference>
<organism evidence="5 6">
    <name type="scientific">Magnetospirillum moscoviense</name>
    <dbReference type="NCBI Taxonomy" id="1437059"/>
    <lineage>
        <taxon>Bacteria</taxon>
        <taxon>Pseudomonadati</taxon>
        <taxon>Pseudomonadota</taxon>
        <taxon>Alphaproteobacteria</taxon>
        <taxon>Rhodospirillales</taxon>
        <taxon>Rhodospirillaceae</taxon>
        <taxon>Magnetospirillum</taxon>
    </lineage>
</organism>
<dbReference type="InterPro" id="IPR005623">
    <property type="entry name" value="Chaperone_NapD_NO3_reduct"/>
</dbReference>
<gene>
    <name evidence="4" type="primary">napD</name>
    <name evidence="5" type="ORF">A6A05_06640</name>
</gene>
<comment type="subcellular location">
    <subcellularLocation>
        <location evidence="1 4">Cytoplasm</location>
    </subcellularLocation>
</comment>
<comment type="subunit">
    <text evidence="4">Interacts with the cytoplasmic NapA precursor.</text>
</comment>
<dbReference type="OrthoDB" id="7306089at2"/>
<evidence type="ECO:0000256" key="1">
    <source>
        <dbReference type="ARBA" id="ARBA00004496"/>
    </source>
</evidence>
<evidence type="ECO:0000313" key="6">
    <source>
        <dbReference type="Proteomes" id="UP000078543"/>
    </source>
</evidence>
<evidence type="ECO:0000256" key="3">
    <source>
        <dbReference type="ARBA" id="ARBA00023186"/>
    </source>
</evidence>
<dbReference type="PANTHER" id="PTHR38603:SF1">
    <property type="entry name" value="CHAPERONE NAPD"/>
    <property type="match status" value="1"/>
</dbReference>
<comment type="caution">
    <text evidence="5">The sequence shown here is derived from an EMBL/GenBank/DDBJ whole genome shotgun (WGS) entry which is preliminary data.</text>
</comment>
<accession>A0A178N0Y3</accession>
<dbReference type="AlphaFoldDB" id="A0A178N0Y3"/>
<protein>
    <recommendedName>
        <fullName evidence="4">Chaperone NapD</fullName>
    </recommendedName>
    <alternativeName>
        <fullName evidence="4">NapA signal peptide-binding chaperone NapD</fullName>
    </alternativeName>
</protein>
<dbReference type="GO" id="GO:0005737">
    <property type="term" value="C:cytoplasm"/>
    <property type="evidence" value="ECO:0007669"/>
    <property type="project" value="UniProtKB-SubCell"/>
</dbReference>
<dbReference type="EMBL" id="LWQU01000043">
    <property type="protein sequence ID" value="OAN63221.1"/>
    <property type="molecule type" value="Genomic_DNA"/>
</dbReference>
<evidence type="ECO:0000313" key="5">
    <source>
        <dbReference type="EMBL" id="OAN63221.1"/>
    </source>
</evidence>
<comment type="similarity">
    <text evidence="4">Belongs to the NapD family.</text>
</comment>
<sequence>MRMNAFVARERAAPPVEPVNICGVLVHAQPDQRVAVKAALEELPGTEVHTMTDEGKLIVVVEDADGQWASETITRFYDVEGILSVALVYHHFDNELEGEIVP</sequence>
<name>A0A178N0Y3_9PROT</name>
<dbReference type="GO" id="GO:0051224">
    <property type="term" value="P:negative regulation of protein transport"/>
    <property type="evidence" value="ECO:0007669"/>
    <property type="project" value="UniProtKB-UniRule"/>
</dbReference>
<dbReference type="Gene3D" id="3.30.70.920">
    <property type="match status" value="1"/>
</dbReference>
<dbReference type="Proteomes" id="UP000078543">
    <property type="component" value="Unassembled WGS sequence"/>
</dbReference>